<dbReference type="PANTHER" id="PTHR43877:SF1">
    <property type="entry name" value="ACETYLTRANSFERASE"/>
    <property type="match status" value="1"/>
</dbReference>
<comment type="caution">
    <text evidence="4">The sequence shown here is derived from an EMBL/GenBank/DDBJ whole genome shotgun (WGS) entry which is preliminary data.</text>
</comment>
<keyword evidence="5" id="KW-1185">Reference proteome</keyword>
<evidence type="ECO:0000313" key="4">
    <source>
        <dbReference type="EMBL" id="MZR14415.1"/>
    </source>
</evidence>
<evidence type="ECO:0000259" key="3">
    <source>
        <dbReference type="PROSITE" id="PS51186"/>
    </source>
</evidence>
<dbReference type="InterPro" id="IPR000182">
    <property type="entry name" value="GNAT_dom"/>
</dbReference>
<sequence>MTETTISPSPRQAPPPFALRAATQADADAVSALLTESYSTLLAPDYRPGVLAEALPSIGVAQPDLLAAPGYMVAETGGGDLVAAGGWTWRGPAGGAAPLDWAHMRHVAVHPRFAGTGIGGVLVGQALDQARAAGARVISCLSTLTARGFYTRMGFTDLGEIELALGPGLAFPAVQMRKVF</sequence>
<evidence type="ECO:0000256" key="2">
    <source>
        <dbReference type="ARBA" id="ARBA00023315"/>
    </source>
</evidence>
<organism evidence="4 5">
    <name type="scientific">Maritimibacter harenae</name>
    <dbReference type="NCBI Taxonomy" id="2606218"/>
    <lineage>
        <taxon>Bacteria</taxon>
        <taxon>Pseudomonadati</taxon>
        <taxon>Pseudomonadota</taxon>
        <taxon>Alphaproteobacteria</taxon>
        <taxon>Rhodobacterales</taxon>
        <taxon>Roseobacteraceae</taxon>
        <taxon>Maritimibacter</taxon>
    </lineage>
</organism>
<dbReference type="GO" id="GO:0016747">
    <property type="term" value="F:acyltransferase activity, transferring groups other than amino-acyl groups"/>
    <property type="evidence" value="ECO:0007669"/>
    <property type="project" value="InterPro"/>
</dbReference>
<dbReference type="SUPFAM" id="SSF55729">
    <property type="entry name" value="Acyl-CoA N-acyltransferases (Nat)"/>
    <property type="match status" value="1"/>
</dbReference>
<feature type="domain" description="N-acetyltransferase" evidence="3">
    <location>
        <begin position="17"/>
        <end position="180"/>
    </location>
</feature>
<dbReference type="InterPro" id="IPR050832">
    <property type="entry name" value="Bact_Acetyltransf"/>
</dbReference>
<dbReference type="PROSITE" id="PS51186">
    <property type="entry name" value="GNAT"/>
    <property type="match status" value="1"/>
</dbReference>
<evidence type="ECO:0000256" key="1">
    <source>
        <dbReference type="ARBA" id="ARBA00022679"/>
    </source>
</evidence>
<dbReference type="PANTHER" id="PTHR43877">
    <property type="entry name" value="AMINOALKYLPHOSPHONATE N-ACETYLTRANSFERASE-RELATED-RELATED"/>
    <property type="match status" value="1"/>
</dbReference>
<keyword evidence="2" id="KW-0012">Acyltransferase</keyword>
<keyword evidence="1 4" id="KW-0808">Transferase</keyword>
<accession>A0A845M2Z8</accession>
<dbReference type="Proteomes" id="UP000467322">
    <property type="component" value="Unassembled WGS sequence"/>
</dbReference>
<dbReference type="AlphaFoldDB" id="A0A845M2Z8"/>
<dbReference type="Pfam" id="PF00583">
    <property type="entry name" value="Acetyltransf_1"/>
    <property type="match status" value="1"/>
</dbReference>
<reference evidence="4 5" key="1">
    <citation type="submission" date="2019-12" db="EMBL/GenBank/DDBJ databases">
        <title>Maritimibacter sp. nov. sp. isolated from sea sand.</title>
        <authorList>
            <person name="Kim J."/>
            <person name="Jeong S.E."/>
            <person name="Jung H.S."/>
            <person name="Jeon C.O."/>
        </authorList>
    </citation>
    <scope>NUCLEOTIDE SEQUENCE [LARGE SCALE GENOMIC DNA]</scope>
    <source>
        <strain evidence="4 5">DP07</strain>
    </source>
</reference>
<protein>
    <submittedName>
        <fullName evidence="4">GNAT family N-acetyltransferase</fullName>
    </submittedName>
</protein>
<dbReference type="Gene3D" id="3.40.630.30">
    <property type="match status" value="1"/>
</dbReference>
<evidence type="ECO:0000313" key="5">
    <source>
        <dbReference type="Proteomes" id="UP000467322"/>
    </source>
</evidence>
<dbReference type="InterPro" id="IPR016181">
    <property type="entry name" value="Acyl_CoA_acyltransferase"/>
</dbReference>
<dbReference type="RefSeq" id="WP_161352541.1">
    <property type="nucleotide sequence ID" value="NZ_WTUX01000019.1"/>
</dbReference>
<dbReference type="CDD" id="cd04301">
    <property type="entry name" value="NAT_SF"/>
    <property type="match status" value="1"/>
</dbReference>
<dbReference type="EMBL" id="WTUX01000019">
    <property type="protein sequence ID" value="MZR14415.1"/>
    <property type="molecule type" value="Genomic_DNA"/>
</dbReference>
<name>A0A845M2Z8_9RHOB</name>
<proteinExistence type="predicted"/>
<gene>
    <name evidence="4" type="ORF">GQE99_15455</name>
</gene>